<dbReference type="OrthoDB" id="2564751at2759"/>
<feature type="compositionally biased region" description="Low complexity" evidence="1">
    <location>
        <begin position="399"/>
        <end position="416"/>
    </location>
</feature>
<feature type="region of interest" description="Disordered" evidence="1">
    <location>
        <begin position="1"/>
        <end position="42"/>
    </location>
</feature>
<comment type="caution">
    <text evidence="2">The sequence shown here is derived from an EMBL/GenBank/DDBJ whole genome shotgun (WGS) entry which is preliminary data.</text>
</comment>
<protein>
    <submittedName>
        <fullName evidence="2">Uncharacterized protein</fullName>
    </submittedName>
</protein>
<feature type="compositionally biased region" description="Polar residues" evidence="1">
    <location>
        <begin position="67"/>
        <end position="78"/>
    </location>
</feature>
<dbReference type="Proteomes" id="UP000095149">
    <property type="component" value="Unassembled WGS sequence"/>
</dbReference>
<sequence>MASHDYTDSESEETFQPMDQETDIPPSGPPNSGPTASTEDGSLKVTVSIVQAQLLAMLIPYQIRPNMGQQEGGSNLPTPRSKHKHSSVAERANYSSSEDEGDKSATSPPRKKKKLSTVADELGSKGKQSIKLTFGPQHSHLNHASPPSSPSLTGKKSYDWLTPSVAGASHTGPPERGTSSRGTSPATESAADEAIGGLLDSTVEKASEKAAVKRSHHKKKAPDAPPGPGRAWKKGLKKALAAKMEDGTPTGTHFFSAPVASREPSPDPLALPAPHLPTQTVIYHPPIAPRALSPSFVSADASALGFPVYSNPIVPPRINLSAFPKVTNFFAPINGGDSGPFPRRERVRNWGWQEKGIAGIGGGVLKFKSWARGPTSELEKALVLEKERESHTPARPVKAKSTAATTPQPSTTAATPGTDERPALTPSRSFDKGSGSPGPGDDESDTGSEDIGAMSTPASKKGGPKKKGKTPKSKLAQEIVMEPYQEFAAGTSVQPAP</sequence>
<feature type="region of interest" description="Disordered" evidence="1">
    <location>
        <begin position="385"/>
        <end position="481"/>
    </location>
</feature>
<reference evidence="2 3" key="1">
    <citation type="submission" date="2016-06" db="EMBL/GenBank/DDBJ databases">
        <title>Evolution of pathogenesis and genome organization in the Tremellales.</title>
        <authorList>
            <person name="Cuomo C."/>
            <person name="Litvintseva A."/>
            <person name="Heitman J."/>
            <person name="Chen Y."/>
            <person name="Sun S."/>
            <person name="Springer D."/>
            <person name="Dromer F."/>
            <person name="Young S."/>
            <person name="Zeng Q."/>
            <person name="Chapman S."/>
            <person name="Gujja S."/>
            <person name="Saif S."/>
            <person name="Birren B."/>
        </authorList>
    </citation>
    <scope>NUCLEOTIDE SEQUENCE [LARGE SCALE GENOMIC DNA]</scope>
    <source>
        <strain evidence="2 3">CBS 6273</strain>
    </source>
</reference>
<accession>A0A1E3KAG8</accession>
<feature type="compositionally biased region" description="Basic residues" evidence="1">
    <location>
        <begin position="462"/>
        <end position="472"/>
    </location>
</feature>
<feature type="compositionally biased region" description="Polar residues" evidence="1">
    <location>
        <begin position="177"/>
        <end position="187"/>
    </location>
</feature>
<evidence type="ECO:0000313" key="3">
    <source>
        <dbReference type="Proteomes" id="UP000095149"/>
    </source>
</evidence>
<gene>
    <name evidence="2" type="ORF">I350_02872</name>
</gene>
<name>A0A1E3KAG8_9TREE</name>
<dbReference type="AlphaFoldDB" id="A0A1E3KAG8"/>
<feature type="region of interest" description="Disordered" evidence="1">
    <location>
        <begin position="66"/>
        <end position="235"/>
    </location>
</feature>
<organism evidence="2 3">
    <name type="scientific">Cryptococcus amylolentus CBS 6273</name>
    <dbReference type="NCBI Taxonomy" id="1296118"/>
    <lineage>
        <taxon>Eukaryota</taxon>
        <taxon>Fungi</taxon>
        <taxon>Dikarya</taxon>
        <taxon>Basidiomycota</taxon>
        <taxon>Agaricomycotina</taxon>
        <taxon>Tremellomycetes</taxon>
        <taxon>Tremellales</taxon>
        <taxon>Cryptococcaceae</taxon>
        <taxon>Cryptococcus</taxon>
    </lineage>
</organism>
<proteinExistence type="predicted"/>
<dbReference type="EMBL" id="MEKH01000004">
    <property type="protein sequence ID" value="ODO09272.1"/>
    <property type="molecule type" value="Genomic_DNA"/>
</dbReference>
<evidence type="ECO:0000256" key="1">
    <source>
        <dbReference type="SAM" id="MobiDB-lite"/>
    </source>
</evidence>
<feature type="compositionally biased region" description="Basic and acidic residues" evidence="1">
    <location>
        <begin position="202"/>
        <end position="211"/>
    </location>
</feature>
<evidence type="ECO:0000313" key="2">
    <source>
        <dbReference type="EMBL" id="ODO09272.1"/>
    </source>
</evidence>